<evidence type="ECO:0000313" key="1">
    <source>
        <dbReference type="EMBL" id="AFN39287.1"/>
    </source>
</evidence>
<dbReference type="Proteomes" id="UP000009016">
    <property type="component" value="Segment"/>
</dbReference>
<dbReference type="GeneID" id="14016221"/>
<dbReference type="KEGG" id="vg:14016221"/>
<gene>
    <name evidence="1" type="ORF">CC2_391</name>
</gene>
<name>I6X781_9CAUD</name>
<reference evidence="1 2" key="1">
    <citation type="journal article" date="2012" name="J. Virol.">
        <title>Complete Genome Sequence of Aeromonas hydrophila Phage CC2.</title>
        <authorList>
            <person name="Shen C.J."/>
            <person name="Liu Y.J."/>
            <person name="Lu C.P."/>
        </authorList>
    </citation>
    <scope>NUCLEOTIDE SEQUENCE [LARGE SCALE GENOMIC DNA]</scope>
</reference>
<proteinExistence type="predicted"/>
<dbReference type="RefSeq" id="YP_007010417.1">
    <property type="nucleotide sequence ID" value="NC_019538.1"/>
</dbReference>
<evidence type="ECO:0000313" key="2">
    <source>
        <dbReference type="Proteomes" id="UP000009016"/>
    </source>
</evidence>
<protein>
    <submittedName>
        <fullName evidence="1">Uncharacterized protein</fullName>
    </submittedName>
</protein>
<keyword evidence="2" id="KW-1185">Reference proteome</keyword>
<dbReference type="EMBL" id="JX123262">
    <property type="protein sequence ID" value="AFN39287.1"/>
    <property type="molecule type" value="Genomic_DNA"/>
</dbReference>
<organism evidence="1 2">
    <name type="scientific">Aeromonas phage CC2</name>
    <dbReference type="NCBI Taxonomy" id="1204516"/>
    <lineage>
        <taxon>Viruses</taxon>
        <taxon>Duplodnaviria</taxon>
        <taxon>Heunggongvirae</taxon>
        <taxon>Uroviricota</taxon>
        <taxon>Caudoviricetes</taxon>
        <taxon>Pantevenvirales</taxon>
        <taxon>Straboviridae</taxon>
        <taxon>Emmerichvirinae</taxon>
        <taxon>Ceceduovirus</taxon>
        <taxon>Ceceduovirus cc2</taxon>
    </lineage>
</organism>
<accession>I6X781</accession>
<sequence>MKTYRFKSKQAFIEHCRGPYFATFAKHFTHWSMPFRMYGCGTSIVVNFERIDHPKFKAFGSFEHIEMIED</sequence>